<evidence type="ECO:0000256" key="4">
    <source>
        <dbReference type="ARBA" id="ARBA00023125"/>
    </source>
</evidence>
<dbReference type="PANTHER" id="PTHR12532">
    <property type="entry name" value="TRANSLATIONAL ACTIVATOR OF CYTOCHROME C OXIDASE 1"/>
    <property type="match status" value="1"/>
</dbReference>
<evidence type="ECO:0000313" key="10">
    <source>
        <dbReference type="Proteomes" id="UP000178377"/>
    </source>
</evidence>
<keyword evidence="2 6" id="KW-0963">Cytoplasm</keyword>
<dbReference type="HAMAP" id="MF_00693">
    <property type="entry name" value="Transcrip_reg_TACO1"/>
    <property type="match status" value="1"/>
</dbReference>
<dbReference type="Proteomes" id="UP000178377">
    <property type="component" value="Unassembled WGS sequence"/>
</dbReference>
<dbReference type="SUPFAM" id="SSF75625">
    <property type="entry name" value="YebC-like"/>
    <property type="match status" value="1"/>
</dbReference>
<dbReference type="InterPro" id="IPR002876">
    <property type="entry name" value="Transcrip_reg_TACO1-like"/>
</dbReference>
<evidence type="ECO:0000256" key="6">
    <source>
        <dbReference type="HAMAP-Rule" id="MF_00693"/>
    </source>
</evidence>
<evidence type="ECO:0000256" key="1">
    <source>
        <dbReference type="ARBA" id="ARBA00008724"/>
    </source>
</evidence>
<dbReference type="InterPro" id="IPR049083">
    <property type="entry name" value="TACO1_YebC_N"/>
</dbReference>
<dbReference type="PANTHER" id="PTHR12532:SF6">
    <property type="entry name" value="TRANSCRIPTIONAL REGULATORY PROTEIN YEBC-RELATED"/>
    <property type="match status" value="1"/>
</dbReference>
<sequence>MSGHSKWAQIKHAKASLDKKRGLAFSKLVRQITVAVREGGTDPEANFKLRLAVEKAREAEMPKDNIERAIGKAAGGGEGGQIEQITYEGYGPFGTAFLVEVATDNKNRSSSTIRHIFETHGGTLAQPGSVTWNFESRGQILIERGAEDLSDLELAAIDAGAEDVKISEEGLEVYTAPVDLQKIRQELEKIGAKISSCEIIMSPRTPIQLSDEQYPMIQRLYDELSEQEEVVALFTSANL</sequence>
<evidence type="ECO:0000259" key="7">
    <source>
        <dbReference type="Pfam" id="PF01709"/>
    </source>
</evidence>
<dbReference type="STRING" id="1817828.A2722_04325"/>
<dbReference type="Pfam" id="PF20772">
    <property type="entry name" value="TACO1_YebC_N"/>
    <property type="match status" value="1"/>
</dbReference>
<dbReference type="FunFam" id="1.10.10.200:FF:000002">
    <property type="entry name" value="Probable transcriptional regulatory protein CLM62_37755"/>
    <property type="match status" value="1"/>
</dbReference>
<evidence type="ECO:0000256" key="3">
    <source>
        <dbReference type="ARBA" id="ARBA00023015"/>
    </source>
</evidence>
<gene>
    <name evidence="9" type="ORF">A2722_04325</name>
</gene>
<feature type="domain" description="TACO1/YebC-like N-terminal" evidence="8">
    <location>
        <begin position="5"/>
        <end position="75"/>
    </location>
</feature>
<dbReference type="InterPro" id="IPR048300">
    <property type="entry name" value="TACO1_YebC-like_2nd/3rd_dom"/>
</dbReference>
<dbReference type="EMBL" id="MFEO01000027">
    <property type="protein sequence ID" value="OGE88944.1"/>
    <property type="molecule type" value="Genomic_DNA"/>
</dbReference>
<protein>
    <recommendedName>
        <fullName evidence="6">Probable transcriptional regulatory protein A2722_04325</fullName>
    </recommendedName>
</protein>
<feature type="domain" description="TACO1/YebC-like second and third" evidence="7">
    <location>
        <begin position="83"/>
        <end position="235"/>
    </location>
</feature>
<comment type="caution">
    <text evidence="9">The sequence shown here is derived from an EMBL/GenBank/DDBJ whole genome shotgun (WGS) entry which is preliminary data.</text>
</comment>
<organism evidence="9 10">
    <name type="scientific">Candidatus Doudnabacteria bacterium RIFCSPHIGHO2_01_FULL_50_11</name>
    <dbReference type="NCBI Taxonomy" id="1817828"/>
    <lineage>
        <taxon>Bacteria</taxon>
        <taxon>Candidatus Doudnaibacteriota</taxon>
    </lineage>
</organism>
<name>A0A1F5PGM1_9BACT</name>
<dbReference type="Gene3D" id="3.30.70.980">
    <property type="match status" value="2"/>
</dbReference>
<dbReference type="GO" id="GO:0003677">
    <property type="term" value="F:DNA binding"/>
    <property type="evidence" value="ECO:0007669"/>
    <property type="project" value="UniProtKB-UniRule"/>
</dbReference>
<keyword evidence="5 6" id="KW-0804">Transcription</keyword>
<dbReference type="GO" id="GO:0006355">
    <property type="term" value="P:regulation of DNA-templated transcription"/>
    <property type="evidence" value="ECO:0007669"/>
    <property type="project" value="UniProtKB-UniRule"/>
</dbReference>
<dbReference type="Pfam" id="PF01709">
    <property type="entry name" value="Transcrip_reg"/>
    <property type="match status" value="1"/>
</dbReference>
<dbReference type="NCBIfam" id="NF009044">
    <property type="entry name" value="PRK12378.1"/>
    <property type="match status" value="1"/>
</dbReference>
<dbReference type="AlphaFoldDB" id="A0A1F5PGM1"/>
<dbReference type="NCBIfam" id="NF001030">
    <property type="entry name" value="PRK00110.1"/>
    <property type="match status" value="1"/>
</dbReference>
<dbReference type="InterPro" id="IPR029072">
    <property type="entry name" value="YebC-like"/>
</dbReference>
<evidence type="ECO:0000313" key="9">
    <source>
        <dbReference type="EMBL" id="OGE88944.1"/>
    </source>
</evidence>
<dbReference type="GO" id="GO:0005829">
    <property type="term" value="C:cytosol"/>
    <property type="evidence" value="ECO:0007669"/>
    <property type="project" value="TreeGrafter"/>
</dbReference>
<comment type="similarity">
    <text evidence="1 6">Belongs to the TACO1 family.</text>
</comment>
<evidence type="ECO:0000256" key="5">
    <source>
        <dbReference type="ARBA" id="ARBA00023163"/>
    </source>
</evidence>
<comment type="subcellular location">
    <subcellularLocation>
        <location evidence="6">Cytoplasm</location>
    </subcellularLocation>
</comment>
<evidence type="ECO:0000259" key="8">
    <source>
        <dbReference type="Pfam" id="PF20772"/>
    </source>
</evidence>
<evidence type="ECO:0000256" key="2">
    <source>
        <dbReference type="ARBA" id="ARBA00022490"/>
    </source>
</evidence>
<accession>A0A1F5PGM1</accession>
<reference evidence="9 10" key="1">
    <citation type="journal article" date="2016" name="Nat. Commun.">
        <title>Thousands of microbial genomes shed light on interconnected biogeochemical processes in an aquifer system.</title>
        <authorList>
            <person name="Anantharaman K."/>
            <person name="Brown C.T."/>
            <person name="Hug L.A."/>
            <person name="Sharon I."/>
            <person name="Castelle C.J."/>
            <person name="Probst A.J."/>
            <person name="Thomas B.C."/>
            <person name="Singh A."/>
            <person name="Wilkins M.J."/>
            <person name="Karaoz U."/>
            <person name="Brodie E.L."/>
            <person name="Williams K.H."/>
            <person name="Hubbard S.S."/>
            <person name="Banfield J.F."/>
        </authorList>
    </citation>
    <scope>NUCLEOTIDE SEQUENCE [LARGE SCALE GENOMIC DNA]</scope>
</reference>
<keyword evidence="4 6" id="KW-0238">DNA-binding</keyword>
<dbReference type="InterPro" id="IPR017856">
    <property type="entry name" value="Integrase-like_N"/>
</dbReference>
<proteinExistence type="inferred from homology"/>
<keyword evidence="3 6" id="KW-0805">Transcription regulation</keyword>
<dbReference type="InterPro" id="IPR026564">
    <property type="entry name" value="Transcrip_reg_TACO1-like_dom3"/>
</dbReference>
<dbReference type="NCBIfam" id="TIGR01033">
    <property type="entry name" value="YebC/PmpR family DNA-binding transcriptional regulator"/>
    <property type="match status" value="1"/>
</dbReference>
<dbReference type="Gene3D" id="1.10.10.200">
    <property type="match status" value="1"/>
</dbReference>